<dbReference type="InterPro" id="IPR010730">
    <property type="entry name" value="HET"/>
</dbReference>
<dbReference type="GO" id="GO:0036503">
    <property type="term" value="P:ERAD pathway"/>
    <property type="evidence" value="ECO:0007669"/>
    <property type="project" value="TreeGrafter"/>
</dbReference>
<feature type="region of interest" description="Disordered" evidence="2">
    <location>
        <begin position="299"/>
        <end position="335"/>
    </location>
</feature>
<dbReference type="Gene3D" id="1.10.287.110">
    <property type="entry name" value="DnaJ domain"/>
    <property type="match status" value="1"/>
</dbReference>
<dbReference type="GO" id="GO:0051787">
    <property type="term" value="F:misfolded protein binding"/>
    <property type="evidence" value="ECO:0007669"/>
    <property type="project" value="TreeGrafter"/>
</dbReference>
<comment type="caution">
    <text evidence="4">The sequence shown here is derived from an EMBL/GenBank/DDBJ whole genome shotgun (WGS) entry which is preliminary data.</text>
</comment>
<dbReference type="CDD" id="cd06257">
    <property type="entry name" value="DnaJ"/>
    <property type="match status" value="1"/>
</dbReference>
<evidence type="ECO:0000313" key="4">
    <source>
        <dbReference type="EMBL" id="KAK5118892.1"/>
    </source>
</evidence>
<dbReference type="Pfam" id="PF06985">
    <property type="entry name" value="HET"/>
    <property type="match status" value="1"/>
</dbReference>
<dbReference type="InterPro" id="IPR051948">
    <property type="entry name" value="Hsp70_co-chaperone_J-domain"/>
</dbReference>
<feature type="region of interest" description="Disordered" evidence="2">
    <location>
        <begin position="381"/>
        <end position="412"/>
    </location>
</feature>
<dbReference type="PROSITE" id="PS50076">
    <property type="entry name" value="DNAJ_2"/>
    <property type="match status" value="1"/>
</dbReference>
<evidence type="ECO:0000313" key="5">
    <source>
        <dbReference type="Proteomes" id="UP001310890"/>
    </source>
</evidence>
<evidence type="ECO:0000259" key="3">
    <source>
        <dbReference type="PROSITE" id="PS50076"/>
    </source>
</evidence>
<dbReference type="GO" id="GO:0051087">
    <property type="term" value="F:protein-folding chaperone binding"/>
    <property type="evidence" value="ECO:0007669"/>
    <property type="project" value="TreeGrafter"/>
</dbReference>
<dbReference type="SMART" id="SM00271">
    <property type="entry name" value="DnaJ"/>
    <property type="match status" value="1"/>
</dbReference>
<feature type="compositionally biased region" description="Basic and acidic residues" evidence="2">
    <location>
        <begin position="381"/>
        <end position="390"/>
    </location>
</feature>
<feature type="region of interest" description="Disordered" evidence="2">
    <location>
        <begin position="428"/>
        <end position="455"/>
    </location>
</feature>
<dbReference type="Pfam" id="PF00226">
    <property type="entry name" value="DnaJ"/>
    <property type="match status" value="1"/>
</dbReference>
<sequence>MAAPFDPFEALGLSRDAGTSAIKAQFRCLARRYHPNRQQGPEEAKTTLSDQFHTIRHAYQQLIDENKRRRYVELLRLAEEQQGLLSRMADLLREGETVAHTVKPAAHNGYLSSDADDDDLPHVGLVRRQTVLRRSATHKKGPKDELEVFTPPRPSGLHLLRSPGRSSPTRDSDYFAVRRQKLEKLRRKELSAFEAYKNAMVEKFEAEAEAEHARELYEHAQWKREYFERAPRETTERLRSLQHYLGAIRAFGQLQPRRRKRSTVSYSEQILSTEELFASGYLAPDSANLLGKSRPAHSRAWSSDISNDQQTSSDEQSSGIGTPRPHTSFTWNRRHSRNSSLDDAFLLPTIPSEYRPSQSIIPEHEPIRILLKQPTGLEEVRMDGHDHDQDSSPESTALTPRTPSPSAADVSNQYMLVKPQRLAVALRRGRSPSPMDTNRGRPPPSASLTKTSAPKGAEPCHFMIKRIGKLEYRSIPLACVRELNLAEKFGMLLEADPEADPAELLERLQLLDPNVSTKFEVKKNILESFRFRLIYHKAASQATNDQGFVALSYRRRRHVERGSDHFTLPLDDEMYQAVLEETSDYPLWLDQISIDGNSRSETTVSMSAMDMVYRSARLVVVALDDVVLEAHEGSVLENHMEEYTQMAHVSAHKRFRGKQPPYLDTREDFYSVLLKILRSSWFRRAWCRHEMRLARDHVFLIPCKSPGSWSGKKVVRFTTTCLTHLLALMIEVPFEADVENLKPALFAFFRDRSKLEAHERHLHLKHGNFTTVIAEVFGMEAGGDPKIPARQRAADALKDKVSIILNTMECGLTLTKEMRDPRMHLTKSEAHYMLLTLALAARDPGALCSVGPPMRLAPLETNSPLTPTATSTWLFEPTTVDAGLNNYHTLGRLPDNACIHTGLELGEHFVQLDLKLLKPHTTHHLHQPLSDQSTLLFARHFISFCTTRKLGRNRARYLVSDPSANRHFGSMSEVYEQTLACVFACGPDWVEDICQRYGVSRWKQDGEIVWNLLVALRNTGNRWPESAWNDRALSFLMDLVNFLVVRGMPQRQILHFEAWRPIWVGTENGGKILTFVPPGQVVPAIPTPLLDEEYLQLARLWLLQPRMNFYPSPRSSGQIGSHWTLLGKSVIFSDDVANEQLHARDESWYEHQNVFGREDPEILRLLRERSLFA</sequence>
<feature type="compositionally biased region" description="Polar residues" evidence="2">
    <location>
        <begin position="300"/>
        <end position="331"/>
    </location>
</feature>
<feature type="compositionally biased region" description="Polar residues" evidence="2">
    <location>
        <begin position="392"/>
        <end position="412"/>
    </location>
</feature>
<dbReference type="AlphaFoldDB" id="A0AAN7TQ97"/>
<evidence type="ECO:0000256" key="2">
    <source>
        <dbReference type="SAM" id="MobiDB-lite"/>
    </source>
</evidence>
<dbReference type="PANTHER" id="PTHR44360:SF1">
    <property type="entry name" value="DNAJ HOMOLOG SUBFAMILY B MEMBER 9"/>
    <property type="match status" value="1"/>
</dbReference>
<dbReference type="GO" id="GO:0005783">
    <property type="term" value="C:endoplasmic reticulum"/>
    <property type="evidence" value="ECO:0007669"/>
    <property type="project" value="TreeGrafter"/>
</dbReference>
<keyword evidence="1" id="KW-0143">Chaperone</keyword>
<dbReference type="InterPro" id="IPR001623">
    <property type="entry name" value="DnaJ_domain"/>
</dbReference>
<feature type="domain" description="J" evidence="3">
    <location>
        <begin position="6"/>
        <end position="75"/>
    </location>
</feature>
<organism evidence="4 5">
    <name type="scientific">Meristemomyces frigidus</name>
    <dbReference type="NCBI Taxonomy" id="1508187"/>
    <lineage>
        <taxon>Eukaryota</taxon>
        <taxon>Fungi</taxon>
        <taxon>Dikarya</taxon>
        <taxon>Ascomycota</taxon>
        <taxon>Pezizomycotina</taxon>
        <taxon>Dothideomycetes</taxon>
        <taxon>Dothideomycetidae</taxon>
        <taxon>Mycosphaerellales</taxon>
        <taxon>Teratosphaeriaceae</taxon>
        <taxon>Meristemomyces</taxon>
    </lineage>
</organism>
<dbReference type="InterPro" id="IPR018253">
    <property type="entry name" value="DnaJ_domain_CS"/>
</dbReference>
<dbReference type="EMBL" id="JAVRRL010000001">
    <property type="protein sequence ID" value="KAK5118892.1"/>
    <property type="molecule type" value="Genomic_DNA"/>
</dbReference>
<dbReference type="PANTHER" id="PTHR44360">
    <property type="entry name" value="DNAJ HOMOLOG SUBFAMILY B MEMBER 9"/>
    <property type="match status" value="1"/>
</dbReference>
<dbReference type="InterPro" id="IPR036869">
    <property type="entry name" value="J_dom_sf"/>
</dbReference>
<reference evidence="4" key="1">
    <citation type="submission" date="2023-08" db="EMBL/GenBank/DDBJ databases">
        <title>Black Yeasts Isolated from many extreme environments.</title>
        <authorList>
            <person name="Coleine C."/>
            <person name="Stajich J.E."/>
            <person name="Selbmann L."/>
        </authorList>
    </citation>
    <scope>NUCLEOTIDE SEQUENCE</scope>
    <source>
        <strain evidence="4">CCFEE 5401</strain>
    </source>
</reference>
<dbReference type="Proteomes" id="UP001310890">
    <property type="component" value="Unassembled WGS sequence"/>
</dbReference>
<name>A0AAN7TQ97_9PEZI</name>
<gene>
    <name evidence="4" type="ORF">LTR62_000103</name>
</gene>
<proteinExistence type="predicted"/>
<dbReference type="SUPFAM" id="SSF46565">
    <property type="entry name" value="Chaperone J-domain"/>
    <property type="match status" value="1"/>
</dbReference>
<accession>A0AAN7TQ97</accession>
<dbReference type="PROSITE" id="PS00636">
    <property type="entry name" value="DNAJ_1"/>
    <property type="match status" value="1"/>
</dbReference>
<dbReference type="PRINTS" id="PR00625">
    <property type="entry name" value="JDOMAIN"/>
</dbReference>
<protein>
    <recommendedName>
        <fullName evidence="3">J domain-containing protein</fullName>
    </recommendedName>
</protein>
<feature type="region of interest" description="Disordered" evidence="2">
    <location>
        <begin position="133"/>
        <end position="171"/>
    </location>
</feature>
<evidence type="ECO:0000256" key="1">
    <source>
        <dbReference type="ARBA" id="ARBA00023186"/>
    </source>
</evidence>